<sequence>MTQSQGLYKALDKSKKEIRLLEIVPSTDQSARVELKMFTRDLNNAILDGFVPFSYAWGDDSPTDIIIVNGESQQIRHNLATLLRYAGEFLLPLLPQMRAYKGKMLFRADAICINQDDVLERNYHVSLMKDVYGSAQVVICWLGVHENAHHHLESKTRKTISNPRTKLFGSST</sequence>
<evidence type="ECO:0000313" key="3">
    <source>
        <dbReference type="Proteomes" id="UP000250266"/>
    </source>
</evidence>
<gene>
    <name evidence="2" type="ORF">K432DRAFT_410917</name>
</gene>
<dbReference type="OrthoDB" id="3553147at2759"/>
<protein>
    <recommendedName>
        <fullName evidence="1">Heterokaryon incompatibility domain-containing protein</fullName>
    </recommendedName>
</protein>
<organism evidence="2 3">
    <name type="scientific">Lepidopterella palustris CBS 459.81</name>
    <dbReference type="NCBI Taxonomy" id="1314670"/>
    <lineage>
        <taxon>Eukaryota</taxon>
        <taxon>Fungi</taxon>
        <taxon>Dikarya</taxon>
        <taxon>Ascomycota</taxon>
        <taxon>Pezizomycotina</taxon>
        <taxon>Dothideomycetes</taxon>
        <taxon>Pleosporomycetidae</taxon>
        <taxon>Mytilinidiales</taxon>
        <taxon>Argynnaceae</taxon>
        <taxon>Lepidopterella</taxon>
    </lineage>
</organism>
<keyword evidence="3" id="KW-1185">Reference proteome</keyword>
<dbReference type="Proteomes" id="UP000250266">
    <property type="component" value="Unassembled WGS sequence"/>
</dbReference>
<dbReference type="InterPro" id="IPR052895">
    <property type="entry name" value="HetReg/Transcr_Mod"/>
</dbReference>
<dbReference type="InterPro" id="IPR010730">
    <property type="entry name" value="HET"/>
</dbReference>
<dbReference type="Pfam" id="PF06985">
    <property type="entry name" value="HET"/>
    <property type="match status" value="1"/>
</dbReference>
<dbReference type="PANTHER" id="PTHR24148:SF73">
    <property type="entry name" value="HET DOMAIN PROTEIN (AFU_ORTHOLOGUE AFUA_8G01020)"/>
    <property type="match status" value="1"/>
</dbReference>
<proteinExistence type="predicted"/>
<accession>A0A8E2DX14</accession>
<name>A0A8E2DX14_9PEZI</name>
<evidence type="ECO:0000259" key="1">
    <source>
        <dbReference type="Pfam" id="PF06985"/>
    </source>
</evidence>
<evidence type="ECO:0000313" key="2">
    <source>
        <dbReference type="EMBL" id="OCK73179.1"/>
    </source>
</evidence>
<dbReference type="AlphaFoldDB" id="A0A8E2DX14"/>
<dbReference type="PANTHER" id="PTHR24148">
    <property type="entry name" value="ANKYRIN REPEAT DOMAIN-CONTAINING PROTEIN 39 HOMOLOG-RELATED"/>
    <property type="match status" value="1"/>
</dbReference>
<reference evidence="2 3" key="1">
    <citation type="journal article" date="2016" name="Nat. Commun.">
        <title>Ectomycorrhizal ecology is imprinted in the genome of the dominant symbiotic fungus Cenococcum geophilum.</title>
        <authorList>
            <consortium name="DOE Joint Genome Institute"/>
            <person name="Peter M."/>
            <person name="Kohler A."/>
            <person name="Ohm R.A."/>
            <person name="Kuo A."/>
            <person name="Krutzmann J."/>
            <person name="Morin E."/>
            <person name="Arend M."/>
            <person name="Barry K.W."/>
            <person name="Binder M."/>
            <person name="Choi C."/>
            <person name="Clum A."/>
            <person name="Copeland A."/>
            <person name="Grisel N."/>
            <person name="Haridas S."/>
            <person name="Kipfer T."/>
            <person name="LaButti K."/>
            <person name="Lindquist E."/>
            <person name="Lipzen A."/>
            <person name="Maire R."/>
            <person name="Meier B."/>
            <person name="Mihaltcheva S."/>
            <person name="Molinier V."/>
            <person name="Murat C."/>
            <person name="Poggeler S."/>
            <person name="Quandt C.A."/>
            <person name="Sperisen C."/>
            <person name="Tritt A."/>
            <person name="Tisserant E."/>
            <person name="Crous P.W."/>
            <person name="Henrissat B."/>
            <person name="Nehls U."/>
            <person name="Egli S."/>
            <person name="Spatafora J.W."/>
            <person name="Grigoriev I.V."/>
            <person name="Martin F.M."/>
        </authorList>
    </citation>
    <scope>NUCLEOTIDE SEQUENCE [LARGE SCALE GENOMIC DNA]</scope>
    <source>
        <strain evidence="2 3">CBS 459.81</strain>
    </source>
</reference>
<feature type="domain" description="Heterokaryon incompatibility" evidence="1">
    <location>
        <begin position="52"/>
        <end position="159"/>
    </location>
</feature>
<dbReference type="EMBL" id="KV745912">
    <property type="protein sequence ID" value="OCK73179.1"/>
    <property type="molecule type" value="Genomic_DNA"/>
</dbReference>